<proteinExistence type="inferred from homology"/>
<dbReference type="Gene3D" id="3.40.710.10">
    <property type="entry name" value="DD-peptidase/beta-lactamase superfamily"/>
    <property type="match status" value="2"/>
</dbReference>
<keyword evidence="3" id="KW-0645">Protease</keyword>
<dbReference type="Gene3D" id="3.50.80.20">
    <property type="entry name" value="D-Ala-D-Ala carboxypeptidase C, peptidase S13"/>
    <property type="match status" value="1"/>
</dbReference>
<dbReference type="PANTHER" id="PTHR30023">
    <property type="entry name" value="D-ALANYL-D-ALANINE CARBOXYPEPTIDASE"/>
    <property type="match status" value="1"/>
</dbReference>
<keyword evidence="2 3" id="KW-0378">Hydrolase</keyword>
<protein>
    <submittedName>
        <fullName evidence="3">D-alanyl-D-alanine carboxypeptidase/D-alanyl-D-alanine-endopeptidase (Penicillin-binding protein 4)</fullName>
        <ecNumber evidence="3">3.4.16.4</ecNumber>
        <ecNumber evidence="3">3.4.21.-</ecNumber>
    </submittedName>
</protein>
<name>A0ABU0CLE7_9BACI</name>
<dbReference type="PANTHER" id="PTHR30023:SF0">
    <property type="entry name" value="PENICILLIN-SENSITIVE CARBOXYPEPTIDASE A"/>
    <property type="match status" value="1"/>
</dbReference>
<reference evidence="3 4" key="1">
    <citation type="submission" date="2023-07" db="EMBL/GenBank/DDBJ databases">
        <title>Genomic Encyclopedia of Type Strains, Phase IV (KMG-IV): sequencing the most valuable type-strain genomes for metagenomic binning, comparative biology and taxonomic classification.</title>
        <authorList>
            <person name="Goeker M."/>
        </authorList>
    </citation>
    <scope>NUCLEOTIDE SEQUENCE [LARGE SCALE GENOMIC DNA]</scope>
    <source>
        <strain evidence="3 4">DSM 17740</strain>
    </source>
</reference>
<keyword evidence="4" id="KW-1185">Reference proteome</keyword>
<dbReference type="Pfam" id="PF02113">
    <property type="entry name" value="Peptidase_S13"/>
    <property type="match status" value="1"/>
</dbReference>
<gene>
    <name evidence="3" type="ORF">J2S00_000013</name>
</gene>
<dbReference type="EMBL" id="JAUSUQ010000001">
    <property type="protein sequence ID" value="MDQ0337243.1"/>
    <property type="molecule type" value="Genomic_DNA"/>
</dbReference>
<evidence type="ECO:0000256" key="2">
    <source>
        <dbReference type="ARBA" id="ARBA00022801"/>
    </source>
</evidence>
<evidence type="ECO:0000313" key="3">
    <source>
        <dbReference type="EMBL" id="MDQ0337243.1"/>
    </source>
</evidence>
<sequence>MIPNRWLMIMFCLLAFVLSIFDSQPYGATQQSVHHEEALEKLANQLNAVLQDPRLDGALVGVSVRSAKTGEVLYGYQDHVRLTPASNQKLLVGAAALEVLGPDYTFETLVLTDGEIKGKVLHGNLYLKGKGDPTLLTEDFDRFAEGLAKKGIHIIRGDLVADDTWFDDVRLSTDMAWDNESSYAGVQVSALTASPNEDYDAGTVIVEVHATEPGKPAELQVIPETDYVTIINNTETVEQGGPRSISIQRQHGHNHIVVEGTIPHNGLHDRTWVSVWEPTGYALDLFKQSLQQVGIRILGDDQVYAATPEDATPLITRQSMPLSELFIPFMKFSNNGHAEIMVKEMGKVIHDEGSWSKGLEVVSNYLASRGLNHEAIRLRDGSGMSHLNMIAAKDLTQLLHVVQEEPWFDVFFGSLPVAGISERMVGGTLRHRMRDTAAAGNVRAKTGSLTAKTSLCGYVTTADGHPLTFAILLNNYMGSSPKDLEDEIAIRLAEFSFE</sequence>
<dbReference type="EC" id="3.4.21.-" evidence="3"/>
<dbReference type="Proteomes" id="UP001232445">
    <property type="component" value="Unassembled WGS sequence"/>
</dbReference>
<dbReference type="GO" id="GO:0009002">
    <property type="term" value="F:serine-type D-Ala-D-Ala carboxypeptidase activity"/>
    <property type="evidence" value="ECO:0007669"/>
    <property type="project" value="UniProtKB-EC"/>
</dbReference>
<dbReference type="SUPFAM" id="SSF56601">
    <property type="entry name" value="beta-lactamase/transpeptidase-like"/>
    <property type="match status" value="1"/>
</dbReference>
<dbReference type="RefSeq" id="WP_307334122.1">
    <property type="nucleotide sequence ID" value="NZ_JAUSUQ010000001.1"/>
</dbReference>
<accession>A0ABU0CLE7</accession>
<dbReference type="PRINTS" id="PR00922">
    <property type="entry name" value="DADACBPTASE3"/>
</dbReference>
<dbReference type="NCBIfam" id="TIGR00666">
    <property type="entry name" value="PBP4"/>
    <property type="match status" value="1"/>
</dbReference>
<dbReference type="EC" id="3.4.16.4" evidence="3"/>
<dbReference type="InterPro" id="IPR012338">
    <property type="entry name" value="Beta-lactam/transpept-like"/>
</dbReference>
<organism evidence="3 4">
    <name type="scientific">Caldalkalibacillus uzonensis</name>
    <dbReference type="NCBI Taxonomy" id="353224"/>
    <lineage>
        <taxon>Bacteria</taxon>
        <taxon>Bacillati</taxon>
        <taxon>Bacillota</taxon>
        <taxon>Bacilli</taxon>
        <taxon>Bacillales</taxon>
        <taxon>Bacillaceae</taxon>
        <taxon>Caldalkalibacillus</taxon>
    </lineage>
</organism>
<dbReference type="InterPro" id="IPR000667">
    <property type="entry name" value="Peptidase_S13"/>
</dbReference>
<comment type="similarity">
    <text evidence="1">Belongs to the peptidase S13 family.</text>
</comment>
<keyword evidence="3" id="KW-0121">Carboxypeptidase</keyword>
<comment type="caution">
    <text evidence="3">The sequence shown here is derived from an EMBL/GenBank/DDBJ whole genome shotgun (WGS) entry which is preliminary data.</text>
</comment>
<evidence type="ECO:0000313" key="4">
    <source>
        <dbReference type="Proteomes" id="UP001232445"/>
    </source>
</evidence>
<evidence type="ECO:0000256" key="1">
    <source>
        <dbReference type="ARBA" id="ARBA00006096"/>
    </source>
</evidence>